<evidence type="ECO:0000256" key="2">
    <source>
        <dbReference type="SAM" id="SignalP"/>
    </source>
</evidence>
<reference evidence="3" key="1">
    <citation type="submission" date="2022-10" db="EMBL/GenBank/DDBJ databases">
        <authorList>
            <person name="Chen Y."/>
            <person name="Dougan E. K."/>
            <person name="Chan C."/>
            <person name="Rhodes N."/>
            <person name="Thang M."/>
        </authorList>
    </citation>
    <scope>NUCLEOTIDE SEQUENCE</scope>
</reference>
<evidence type="ECO:0000313" key="5">
    <source>
        <dbReference type="Proteomes" id="UP001152797"/>
    </source>
</evidence>
<evidence type="ECO:0000256" key="1">
    <source>
        <dbReference type="SAM" id="MobiDB-lite"/>
    </source>
</evidence>
<evidence type="ECO:0000313" key="4">
    <source>
        <dbReference type="EMBL" id="CAL4765676.1"/>
    </source>
</evidence>
<evidence type="ECO:0000313" key="3">
    <source>
        <dbReference type="EMBL" id="CAI3978364.1"/>
    </source>
</evidence>
<reference evidence="4 5" key="2">
    <citation type="submission" date="2024-05" db="EMBL/GenBank/DDBJ databases">
        <authorList>
            <person name="Chen Y."/>
            <person name="Shah S."/>
            <person name="Dougan E. K."/>
            <person name="Thang M."/>
            <person name="Chan C."/>
        </authorList>
    </citation>
    <scope>NUCLEOTIDE SEQUENCE [LARGE SCALE GENOMIC DNA]</scope>
</reference>
<organism evidence="3">
    <name type="scientific">Cladocopium goreaui</name>
    <dbReference type="NCBI Taxonomy" id="2562237"/>
    <lineage>
        <taxon>Eukaryota</taxon>
        <taxon>Sar</taxon>
        <taxon>Alveolata</taxon>
        <taxon>Dinophyceae</taxon>
        <taxon>Suessiales</taxon>
        <taxon>Symbiodiniaceae</taxon>
        <taxon>Cladocopium</taxon>
    </lineage>
</organism>
<dbReference type="EMBL" id="CAMXCT020000405">
    <property type="protein sequence ID" value="CAL1131739.1"/>
    <property type="molecule type" value="Genomic_DNA"/>
</dbReference>
<comment type="caution">
    <text evidence="3">The sequence shown here is derived from an EMBL/GenBank/DDBJ whole genome shotgun (WGS) entry which is preliminary data.</text>
</comment>
<gene>
    <name evidence="3" type="ORF">C1SCF055_LOCUS6421</name>
</gene>
<feature type="signal peptide" evidence="2">
    <location>
        <begin position="1"/>
        <end position="16"/>
    </location>
</feature>
<name>A0A9P1FIH8_9DINO</name>
<dbReference type="AlphaFoldDB" id="A0A9P1FIH8"/>
<sequence>MASRLSFFSLGFVALGMDNLTAFTSKEFGEVMQCESPKNSFHMEGGDWTFVWNPSPGILWGDLLTSWEKGPRNERYIAFDYTFLSKSFKINNRSEIALEFGVASLPLTLWIQQTYKLTLPLPVATGCNKYWATLGFGGFYVYPWELVVYKSPGFDQAGWPPRHLDAVVKDLAWRIRFKPKVKTMSGEKAEDPQSLQLRLSVYFELRPVFGDEESTTSTTGKTTDTTTTTPKPYVRRRRDWKPDPKDVPLLVVKWCELYVFSRRICNIKVRCLADPHWVCWLKCLGDAATTVTTPSKSYEKMVVDNARAVQRSSEMFFQRRRRTLRVPSGVLFDTPELEKLLSASERQRLKAFKASMAETQPVPPASISVQDGRCAESAIGGGCKCVDDCSQATWGQENHLDGRSYVCQRYGEQMEVIQQEVVSICAEGRQLVPGHEARGKLTQEGGIITSCRRGTLIGGSCNSDPSKGDDENGKPGFYASFADGNQFVCKGTGEMTEEPSRNAVARAHCLELADNEDIKVISAEGRELASAKCPEGYQVLGGGCRIIESWSGLVREMFPTADNTWECTFDSTETCPPDGEPCILSEAQAVCMAIVSF</sequence>
<feature type="chain" id="PRO_5043271901" evidence="2">
    <location>
        <begin position="17"/>
        <end position="597"/>
    </location>
</feature>
<feature type="compositionally biased region" description="Low complexity" evidence="1">
    <location>
        <begin position="215"/>
        <end position="231"/>
    </location>
</feature>
<dbReference type="OrthoDB" id="413450at2759"/>
<feature type="region of interest" description="Disordered" evidence="1">
    <location>
        <begin position="212"/>
        <end position="231"/>
    </location>
</feature>
<dbReference type="Proteomes" id="UP001152797">
    <property type="component" value="Unassembled WGS sequence"/>
</dbReference>
<keyword evidence="2" id="KW-0732">Signal</keyword>
<keyword evidence="5" id="KW-1185">Reference proteome</keyword>
<protein>
    <submittedName>
        <fullName evidence="4">Ubiquitin-like domain-containing protein</fullName>
    </submittedName>
</protein>
<dbReference type="EMBL" id="CAMXCT030000405">
    <property type="protein sequence ID" value="CAL4765676.1"/>
    <property type="molecule type" value="Genomic_DNA"/>
</dbReference>
<dbReference type="EMBL" id="CAMXCT010000405">
    <property type="protein sequence ID" value="CAI3978364.1"/>
    <property type="molecule type" value="Genomic_DNA"/>
</dbReference>
<accession>A0A9P1FIH8</accession>
<proteinExistence type="predicted"/>